<comment type="caution">
    <text evidence="5">The sequence shown here is derived from an EMBL/GenBank/DDBJ whole genome shotgun (WGS) entry which is preliminary data.</text>
</comment>
<dbReference type="Gene3D" id="1.20.120.530">
    <property type="entry name" value="GntR ligand-binding domain-like"/>
    <property type="match status" value="1"/>
</dbReference>
<dbReference type="SUPFAM" id="SSF46785">
    <property type="entry name" value="Winged helix' DNA-binding domain"/>
    <property type="match status" value="1"/>
</dbReference>
<dbReference type="InterPro" id="IPR011711">
    <property type="entry name" value="GntR_C"/>
</dbReference>
<dbReference type="InterPro" id="IPR000524">
    <property type="entry name" value="Tscrpt_reg_HTH_GntR"/>
</dbReference>
<dbReference type="eggNOG" id="COG2186">
    <property type="taxonomic scope" value="Bacteria"/>
</dbReference>
<name>K0XHK7_9BACT</name>
<dbReference type="Gene3D" id="1.10.10.10">
    <property type="entry name" value="Winged helix-like DNA-binding domain superfamily/Winged helix DNA-binding domain"/>
    <property type="match status" value="1"/>
</dbReference>
<dbReference type="PATRIC" id="fig|742726.3.peg.2125"/>
<dbReference type="SUPFAM" id="SSF48008">
    <property type="entry name" value="GntR ligand-binding domain-like"/>
    <property type="match status" value="1"/>
</dbReference>
<dbReference type="Pfam" id="PF00392">
    <property type="entry name" value="GntR"/>
    <property type="match status" value="1"/>
</dbReference>
<dbReference type="PANTHER" id="PTHR43537">
    <property type="entry name" value="TRANSCRIPTIONAL REGULATOR, GNTR FAMILY"/>
    <property type="match status" value="1"/>
</dbReference>
<dbReference type="GO" id="GO:0003700">
    <property type="term" value="F:DNA-binding transcription factor activity"/>
    <property type="evidence" value="ECO:0007669"/>
    <property type="project" value="InterPro"/>
</dbReference>
<dbReference type="PRINTS" id="PR00035">
    <property type="entry name" value="HTHGNTR"/>
</dbReference>
<dbReference type="InterPro" id="IPR036390">
    <property type="entry name" value="WH_DNA-bd_sf"/>
</dbReference>
<dbReference type="Proteomes" id="UP000006044">
    <property type="component" value="Unassembled WGS sequence"/>
</dbReference>
<protein>
    <recommendedName>
        <fullName evidence="4">HTH gntR-type domain-containing protein</fullName>
    </recommendedName>
</protein>
<dbReference type="SMART" id="SM00345">
    <property type="entry name" value="HTH_GNTR"/>
    <property type="match status" value="1"/>
</dbReference>
<evidence type="ECO:0000256" key="3">
    <source>
        <dbReference type="ARBA" id="ARBA00023163"/>
    </source>
</evidence>
<dbReference type="HOGENOM" id="CLU_017584_9_2_10"/>
<gene>
    <name evidence="5" type="ORF">HMPREF9448_02031</name>
</gene>
<evidence type="ECO:0000256" key="1">
    <source>
        <dbReference type="ARBA" id="ARBA00023015"/>
    </source>
</evidence>
<dbReference type="SMART" id="SM00895">
    <property type="entry name" value="FCD"/>
    <property type="match status" value="1"/>
</dbReference>
<organism evidence="5 6">
    <name type="scientific">Barnesiella intestinihominis YIT 11860</name>
    <dbReference type="NCBI Taxonomy" id="742726"/>
    <lineage>
        <taxon>Bacteria</taxon>
        <taxon>Pseudomonadati</taxon>
        <taxon>Bacteroidota</taxon>
        <taxon>Bacteroidia</taxon>
        <taxon>Bacteroidales</taxon>
        <taxon>Barnesiellaceae</taxon>
        <taxon>Barnesiella</taxon>
    </lineage>
</organism>
<feature type="domain" description="HTH gntR-type" evidence="4">
    <location>
        <begin position="27"/>
        <end position="95"/>
    </location>
</feature>
<dbReference type="InterPro" id="IPR036388">
    <property type="entry name" value="WH-like_DNA-bd_sf"/>
</dbReference>
<evidence type="ECO:0000259" key="4">
    <source>
        <dbReference type="PROSITE" id="PS50949"/>
    </source>
</evidence>
<dbReference type="CDD" id="cd07377">
    <property type="entry name" value="WHTH_GntR"/>
    <property type="match status" value="1"/>
</dbReference>
<reference evidence="5 6" key="1">
    <citation type="submission" date="2012-08" db="EMBL/GenBank/DDBJ databases">
        <title>The Genome Sequence of Barnesiella intestinihominis YIT 11860.</title>
        <authorList>
            <consortium name="The Broad Institute Genome Sequencing Platform"/>
            <person name="Earl A."/>
            <person name="Ward D."/>
            <person name="Feldgarden M."/>
            <person name="Gevers D."/>
            <person name="Morotomi M."/>
            <person name="Walker B."/>
            <person name="Young S.K."/>
            <person name="Zeng Q."/>
            <person name="Gargeya S."/>
            <person name="Fitzgerald M."/>
            <person name="Haas B."/>
            <person name="Abouelleil A."/>
            <person name="Alvarado L."/>
            <person name="Arachchi H.M."/>
            <person name="Berlin A.M."/>
            <person name="Chapman S.B."/>
            <person name="Goldberg J."/>
            <person name="Griggs A."/>
            <person name="Gujja S."/>
            <person name="Hansen M."/>
            <person name="Howarth C."/>
            <person name="Imamovic A."/>
            <person name="Larimer J."/>
            <person name="McCowen C."/>
            <person name="Montmayeur A."/>
            <person name="Murphy C."/>
            <person name="Neiman D."/>
            <person name="Pearson M."/>
            <person name="Priest M."/>
            <person name="Roberts A."/>
            <person name="Saif S."/>
            <person name="Shea T."/>
            <person name="Sisk P."/>
            <person name="Sykes S."/>
            <person name="Wortman J."/>
            <person name="Nusbaum C."/>
            <person name="Birren B."/>
        </authorList>
    </citation>
    <scope>NUCLEOTIDE SEQUENCE [LARGE SCALE GENOMIC DNA]</scope>
    <source>
        <strain evidence="5 6">YIT 11860</strain>
    </source>
</reference>
<proteinExistence type="predicted"/>
<keyword evidence="2" id="KW-0238">DNA-binding</keyword>
<dbReference type="Pfam" id="PF07729">
    <property type="entry name" value="FCD"/>
    <property type="match status" value="1"/>
</dbReference>
<evidence type="ECO:0000313" key="6">
    <source>
        <dbReference type="Proteomes" id="UP000006044"/>
    </source>
</evidence>
<dbReference type="GO" id="GO:0003677">
    <property type="term" value="F:DNA binding"/>
    <property type="evidence" value="ECO:0007669"/>
    <property type="project" value="UniProtKB-KW"/>
</dbReference>
<dbReference type="STRING" id="742726.HMPREF9448_02031"/>
<dbReference type="PROSITE" id="PS50949">
    <property type="entry name" value="HTH_GNTR"/>
    <property type="match status" value="1"/>
</dbReference>
<keyword evidence="3" id="KW-0804">Transcription</keyword>
<keyword evidence="1" id="KW-0805">Transcription regulation</keyword>
<dbReference type="InterPro" id="IPR008920">
    <property type="entry name" value="TF_FadR/GntR_C"/>
</dbReference>
<dbReference type="PANTHER" id="PTHR43537:SF47">
    <property type="entry name" value="REGULATORY PROTEIN GNTR HTH"/>
    <property type="match status" value="1"/>
</dbReference>
<evidence type="ECO:0000313" key="5">
    <source>
        <dbReference type="EMBL" id="EJZ63375.1"/>
    </source>
</evidence>
<dbReference type="EMBL" id="ADLE01000014">
    <property type="protein sequence ID" value="EJZ63375.1"/>
    <property type="molecule type" value="Genomic_DNA"/>
</dbReference>
<evidence type="ECO:0000256" key="2">
    <source>
        <dbReference type="ARBA" id="ARBA00023125"/>
    </source>
</evidence>
<keyword evidence="6" id="KW-1185">Reference proteome</keyword>
<dbReference type="AlphaFoldDB" id="K0XHK7"/>
<sequence length="250" mass="28615">MFANAKNSSDDIIIRLIMDINTTIQKKSLAEEVSSLIREQINDGKLTKGEKLPTEPELMKLFGVGRSTVREAIKMLVNMGYLSVQQGRGTFVESVTETNEPFHQRLKRADIQELREVRDIIEAPIARLAAQRRTKIDLENMKRYIQERGEAAKSGDVGRCIAADINFHSSIARATHNEILSELYHSMTVHLTSGYDYIYEDTTYLMKSQPLHERLLHHIETGNIESAMRAAKLLWKDVNIEKESDEEHFN</sequence>
<accession>K0XHK7</accession>